<dbReference type="InterPro" id="IPR051396">
    <property type="entry name" value="Bact_Antivir_Def_Nuclease"/>
</dbReference>
<gene>
    <name evidence="2" type="ORF">C3H42_09185</name>
</gene>
<reference evidence="2 3" key="1">
    <citation type="journal article" date="2019" name="Appl. Environ. Microbiol.">
        <title>Population genetics and characterization of Campylobacter jejuni isolates in western jackdaws and game birds in Finland.</title>
        <authorList>
            <person name="Kovanen S."/>
            <person name="Rossi M."/>
            <person name="Pohja-Mykra M."/>
            <person name="Nieminen T."/>
            <person name="Raunio-Saarnisto M."/>
            <person name="Sauvala M."/>
            <person name="Fredriksson-Ahomaa M."/>
            <person name="Hanninen M.L."/>
            <person name="Kivisto R."/>
        </authorList>
    </citation>
    <scope>NUCLEOTIDE SEQUENCE [LARGE SCALE GENOMIC DNA]</scope>
    <source>
        <strain evidence="2 3">CB296</strain>
    </source>
</reference>
<dbReference type="AlphaFoldDB" id="A0A431G6W7"/>
<protein>
    <recommendedName>
        <fullName evidence="1">Endonuclease GajA/Old nuclease/RecF-like AAA domain-containing protein</fullName>
    </recommendedName>
</protein>
<dbReference type="Gene3D" id="3.40.50.300">
    <property type="entry name" value="P-loop containing nucleotide triphosphate hydrolases"/>
    <property type="match status" value="1"/>
</dbReference>
<dbReference type="GO" id="GO:0016887">
    <property type="term" value="F:ATP hydrolysis activity"/>
    <property type="evidence" value="ECO:0007669"/>
    <property type="project" value="InterPro"/>
</dbReference>
<comment type="caution">
    <text evidence="2">The sequence shown here is derived from an EMBL/GenBank/DDBJ whole genome shotgun (WGS) entry which is preliminary data.</text>
</comment>
<dbReference type="PANTHER" id="PTHR43581">
    <property type="entry name" value="ATP/GTP PHOSPHATASE"/>
    <property type="match status" value="1"/>
</dbReference>
<dbReference type="GO" id="GO:0006302">
    <property type="term" value="P:double-strand break repair"/>
    <property type="evidence" value="ECO:0007669"/>
    <property type="project" value="InterPro"/>
</dbReference>
<feature type="domain" description="Endonuclease GajA/Old nuclease/RecF-like AAA" evidence="1">
    <location>
        <begin position="213"/>
        <end position="276"/>
    </location>
</feature>
<dbReference type="InterPro" id="IPR014592">
    <property type="entry name" value="P-loop_UCP034888"/>
</dbReference>
<accession>A0A431G6W7</accession>
<dbReference type="PIRSF" id="PIRSF034888">
    <property type="entry name" value="P-loop_UCP034888"/>
    <property type="match status" value="1"/>
</dbReference>
<proteinExistence type="predicted"/>
<feature type="domain" description="Endonuclease GajA/Old nuclease/RecF-like AAA" evidence="1">
    <location>
        <begin position="1"/>
        <end position="207"/>
    </location>
</feature>
<organism evidence="2 3">
    <name type="scientific">Campylobacter jejuni</name>
    <dbReference type="NCBI Taxonomy" id="197"/>
    <lineage>
        <taxon>Bacteria</taxon>
        <taxon>Pseudomonadati</taxon>
        <taxon>Campylobacterota</taxon>
        <taxon>Epsilonproteobacteria</taxon>
        <taxon>Campylobacterales</taxon>
        <taxon>Campylobacteraceae</taxon>
        <taxon>Campylobacter</taxon>
    </lineage>
</organism>
<sequence length="346" mass="39987">MITNLKIENFKSISDYNFEFKPLTILAGTNSSGKSSIIQALLFCSYYANKDIYLEDYLRSFGEGKDLLCLESNEDQIKITSNINNGEIFSLVFKDDQWVESSNNFFVFEKILFHLCSNRIGQENFGKKHYTLRSGNNGEYLFGFYEENKNNALKNDRLICNQESDSLSMQIRFWINKILELKLEPITQKIDSSSIKILYKNYDLGMEFSPFNLGSGVSYLTKILILGLSLEKGNILIIENPEVHLHPKAISKLTDFFVFLIKAGIQLIIETHSEHILNGIRWNVFKEEISQQDVQIYYRNNINNINNNFQSIGINKQGKYINSNGEIIDFPEGFFDSDLDHLLEMM</sequence>
<dbReference type="EMBL" id="PRCK01000018">
    <property type="protein sequence ID" value="RTJ93967.1"/>
    <property type="molecule type" value="Genomic_DNA"/>
</dbReference>
<dbReference type="SUPFAM" id="SSF52540">
    <property type="entry name" value="P-loop containing nucleoside triphosphate hydrolases"/>
    <property type="match status" value="1"/>
</dbReference>
<dbReference type="Proteomes" id="UP000287237">
    <property type="component" value="Unassembled WGS sequence"/>
</dbReference>
<name>A0A431G6W7_CAMJU</name>
<dbReference type="PANTHER" id="PTHR43581:SF4">
    <property type="entry name" value="ATP_GTP PHOSPHATASE"/>
    <property type="match status" value="1"/>
</dbReference>
<dbReference type="Pfam" id="PF13175">
    <property type="entry name" value="AAA_15"/>
    <property type="match status" value="2"/>
</dbReference>
<dbReference type="InterPro" id="IPR027417">
    <property type="entry name" value="P-loop_NTPase"/>
</dbReference>
<dbReference type="GO" id="GO:0005524">
    <property type="term" value="F:ATP binding"/>
    <property type="evidence" value="ECO:0007669"/>
    <property type="project" value="InterPro"/>
</dbReference>
<dbReference type="RefSeq" id="WP_070300152.1">
    <property type="nucleotide sequence ID" value="NZ_MJYQ01000066.1"/>
</dbReference>
<evidence type="ECO:0000313" key="3">
    <source>
        <dbReference type="Proteomes" id="UP000287237"/>
    </source>
</evidence>
<evidence type="ECO:0000313" key="2">
    <source>
        <dbReference type="EMBL" id="RTJ93967.1"/>
    </source>
</evidence>
<dbReference type="InterPro" id="IPR041685">
    <property type="entry name" value="AAA_GajA/Old/RecF-like"/>
</dbReference>
<evidence type="ECO:0000259" key="1">
    <source>
        <dbReference type="Pfam" id="PF13175"/>
    </source>
</evidence>